<sequence length="382" mass="41341">MTPNFPPIRTAPAAAGLRAELRAFFASSVKGMTPARRARSWSGWDEEFSRALGQRGWIGMTWPEELGGRGASQLERYAVVEELLAAGAPVAAHWIADRQSGALLLRYGNEALKADMLPRIAAGELYFCIGMSEPGAGSDLASLRTRATATEGGWRVNGSKIWTTHAQHCHYMIALVRTGADAGDDRHAGFSQLVIELASPGVTVRPIEDQTGDAHFCEIFLDDVFVPAEQLLGQEGEGWNQVTAELALERSGPERFLSSHVLIEQLLATLCDQPGNTLTALTGAWAAELWTLRQMSLAVAAKLESGENPMIEASIVKDLGARFEQSVPRDLQAAYDDDAWGHDDGDLRETLSYLTAASPSFSLRGGTREILRGIIARGLGLR</sequence>
<dbReference type="InterPro" id="IPR006089">
    <property type="entry name" value="Acyl-CoA_DH_CS"/>
</dbReference>
<dbReference type="Gene3D" id="1.10.540.10">
    <property type="entry name" value="Acyl-CoA dehydrogenase/oxidase, N-terminal domain"/>
    <property type="match status" value="1"/>
</dbReference>
<evidence type="ECO:0000256" key="2">
    <source>
        <dbReference type="ARBA" id="ARBA00022630"/>
    </source>
</evidence>
<keyword evidence="3" id="KW-0274">FAD</keyword>
<dbReference type="Gene3D" id="1.20.140.10">
    <property type="entry name" value="Butyryl-CoA Dehydrogenase, subunit A, domain 3"/>
    <property type="match status" value="1"/>
</dbReference>
<dbReference type="InterPro" id="IPR052161">
    <property type="entry name" value="Mycobact_Acyl-CoA_DH"/>
</dbReference>
<dbReference type="Pfam" id="PF02771">
    <property type="entry name" value="Acyl-CoA_dh_N"/>
    <property type="match status" value="1"/>
</dbReference>
<keyword evidence="8" id="KW-1185">Reference proteome</keyword>
<evidence type="ECO:0000256" key="3">
    <source>
        <dbReference type="ARBA" id="ARBA00022827"/>
    </source>
</evidence>
<dbReference type="InterPro" id="IPR006091">
    <property type="entry name" value="Acyl-CoA_Oxase/DH_mid-dom"/>
</dbReference>
<comment type="caution">
    <text evidence="7">The sequence shown here is derived from an EMBL/GenBank/DDBJ whole genome shotgun (WGS) entry which is preliminary data.</text>
</comment>
<dbReference type="InterPro" id="IPR037069">
    <property type="entry name" value="AcylCoA_DH/ox_N_sf"/>
</dbReference>
<dbReference type="PANTHER" id="PTHR43292:SF4">
    <property type="entry name" value="ACYL-COA DEHYDROGENASE FADE34"/>
    <property type="match status" value="1"/>
</dbReference>
<evidence type="ECO:0000259" key="5">
    <source>
        <dbReference type="Pfam" id="PF02770"/>
    </source>
</evidence>
<name>A0A842I2B4_9SPHN</name>
<dbReference type="GO" id="GO:0003995">
    <property type="term" value="F:acyl-CoA dehydrogenase activity"/>
    <property type="evidence" value="ECO:0007669"/>
    <property type="project" value="InterPro"/>
</dbReference>
<organism evidence="7 8">
    <name type="scientific">Parasphingopyxis marina</name>
    <dbReference type="NCBI Taxonomy" id="2761622"/>
    <lineage>
        <taxon>Bacteria</taxon>
        <taxon>Pseudomonadati</taxon>
        <taxon>Pseudomonadota</taxon>
        <taxon>Alphaproteobacteria</taxon>
        <taxon>Sphingomonadales</taxon>
        <taxon>Sphingomonadaceae</taxon>
        <taxon>Parasphingopyxis</taxon>
    </lineage>
</organism>
<dbReference type="SUPFAM" id="SSF56645">
    <property type="entry name" value="Acyl-CoA dehydrogenase NM domain-like"/>
    <property type="match status" value="1"/>
</dbReference>
<evidence type="ECO:0000256" key="1">
    <source>
        <dbReference type="ARBA" id="ARBA00001974"/>
    </source>
</evidence>
<dbReference type="EMBL" id="JACJVJ010000003">
    <property type="protein sequence ID" value="MBC2778981.1"/>
    <property type="molecule type" value="Genomic_DNA"/>
</dbReference>
<comment type="cofactor">
    <cofactor evidence="1">
        <name>FAD</name>
        <dbReference type="ChEBI" id="CHEBI:57692"/>
    </cofactor>
</comment>
<evidence type="ECO:0000313" key="7">
    <source>
        <dbReference type="EMBL" id="MBC2778981.1"/>
    </source>
</evidence>
<dbReference type="Proteomes" id="UP000564378">
    <property type="component" value="Unassembled WGS sequence"/>
</dbReference>
<proteinExistence type="predicted"/>
<dbReference type="GO" id="GO:0005886">
    <property type="term" value="C:plasma membrane"/>
    <property type="evidence" value="ECO:0007669"/>
    <property type="project" value="TreeGrafter"/>
</dbReference>
<dbReference type="InterPro" id="IPR009100">
    <property type="entry name" value="AcylCoA_DH/oxidase_NM_dom_sf"/>
</dbReference>
<keyword evidence="4" id="KW-0560">Oxidoreductase</keyword>
<gene>
    <name evidence="7" type="ORF">H6P80_15255</name>
</gene>
<dbReference type="Gene3D" id="2.40.110.10">
    <property type="entry name" value="Butyryl-CoA Dehydrogenase, subunit A, domain 2"/>
    <property type="match status" value="1"/>
</dbReference>
<dbReference type="RefSeq" id="WP_185802282.1">
    <property type="nucleotide sequence ID" value="NZ_JACJVJ010000003.1"/>
</dbReference>
<dbReference type="PANTHER" id="PTHR43292">
    <property type="entry name" value="ACYL-COA DEHYDROGENASE"/>
    <property type="match status" value="1"/>
</dbReference>
<dbReference type="GO" id="GO:0050660">
    <property type="term" value="F:flavin adenine dinucleotide binding"/>
    <property type="evidence" value="ECO:0007669"/>
    <property type="project" value="InterPro"/>
</dbReference>
<reference evidence="7 8" key="1">
    <citation type="submission" date="2020-08" db="EMBL/GenBank/DDBJ databases">
        <title>Draft genome sequence of Parasphingopyxis sp. GrpM-11.</title>
        <authorList>
            <person name="Oh J."/>
            <person name="Roh D.-H."/>
        </authorList>
    </citation>
    <scope>NUCLEOTIDE SEQUENCE [LARGE SCALE GENOMIC DNA]</scope>
    <source>
        <strain evidence="7 8">GrpM-11</strain>
    </source>
</reference>
<dbReference type="InterPro" id="IPR013786">
    <property type="entry name" value="AcylCoA_DH/ox_N"/>
</dbReference>
<dbReference type="InterPro" id="IPR046373">
    <property type="entry name" value="Acyl-CoA_Oxase/DH_mid-dom_sf"/>
</dbReference>
<feature type="domain" description="Acyl-CoA oxidase/dehydrogenase middle" evidence="5">
    <location>
        <begin position="128"/>
        <end position="224"/>
    </location>
</feature>
<keyword evidence="2" id="KW-0285">Flavoprotein</keyword>
<feature type="domain" description="Acyl-CoA dehydrogenase/oxidase N-terminal" evidence="6">
    <location>
        <begin position="17"/>
        <end position="124"/>
    </location>
</feature>
<evidence type="ECO:0000259" key="6">
    <source>
        <dbReference type="Pfam" id="PF02771"/>
    </source>
</evidence>
<dbReference type="AlphaFoldDB" id="A0A842I2B4"/>
<dbReference type="PROSITE" id="PS00072">
    <property type="entry name" value="ACYL_COA_DH_1"/>
    <property type="match status" value="1"/>
</dbReference>
<dbReference type="Pfam" id="PF02770">
    <property type="entry name" value="Acyl-CoA_dh_M"/>
    <property type="match status" value="1"/>
</dbReference>
<accession>A0A842I2B4</accession>
<evidence type="ECO:0000313" key="8">
    <source>
        <dbReference type="Proteomes" id="UP000564378"/>
    </source>
</evidence>
<dbReference type="FunFam" id="2.40.110.10:FF:000011">
    <property type="entry name" value="Acyl-CoA dehydrogenase FadE34"/>
    <property type="match status" value="1"/>
</dbReference>
<protein>
    <submittedName>
        <fullName evidence="7">Acyl-CoA dehydrogenase family protein</fullName>
    </submittedName>
</protein>
<evidence type="ECO:0000256" key="4">
    <source>
        <dbReference type="ARBA" id="ARBA00023002"/>
    </source>
</evidence>